<dbReference type="Pfam" id="PF00356">
    <property type="entry name" value="LacI"/>
    <property type="match status" value="1"/>
</dbReference>
<evidence type="ECO:0000313" key="7">
    <source>
        <dbReference type="Proteomes" id="UP000746751"/>
    </source>
</evidence>
<dbReference type="Gene3D" id="1.10.260.40">
    <property type="entry name" value="lambda repressor-like DNA-binding domains"/>
    <property type="match status" value="1"/>
</dbReference>
<keyword evidence="1" id="KW-0805">Transcription regulation</keyword>
<evidence type="ECO:0000256" key="1">
    <source>
        <dbReference type="ARBA" id="ARBA00023015"/>
    </source>
</evidence>
<dbReference type="PANTHER" id="PTHR30146">
    <property type="entry name" value="LACI-RELATED TRANSCRIPTIONAL REPRESSOR"/>
    <property type="match status" value="1"/>
</dbReference>
<reference evidence="6" key="2">
    <citation type="submission" date="2021-09" db="EMBL/GenBank/DDBJ databases">
        <authorList>
            <person name="Gilroy R."/>
        </authorList>
    </citation>
    <scope>NUCLEOTIDE SEQUENCE</scope>
    <source>
        <strain evidence="6">ChiGjej2B2-7701</strain>
    </source>
</reference>
<dbReference type="CDD" id="cd01392">
    <property type="entry name" value="HTH_LacI"/>
    <property type="match status" value="1"/>
</dbReference>
<dbReference type="GO" id="GO:0003700">
    <property type="term" value="F:DNA-binding transcription factor activity"/>
    <property type="evidence" value="ECO:0007669"/>
    <property type="project" value="TreeGrafter"/>
</dbReference>
<dbReference type="AlphaFoldDB" id="A0A921ITF6"/>
<proteinExistence type="predicted"/>
<dbReference type="SUPFAM" id="SSF53822">
    <property type="entry name" value="Periplasmic binding protein-like I"/>
    <property type="match status" value="1"/>
</dbReference>
<dbReference type="SMART" id="SM00354">
    <property type="entry name" value="HTH_LACI"/>
    <property type="match status" value="1"/>
</dbReference>
<organism evidence="6 7">
    <name type="scientific">Collinsella ihumii</name>
    <dbReference type="NCBI Taxonomy" id="1720204"/>
    <lineage>
        <taxon>Bacteria</taxon>
        <taxon>Bacillati</taxon>
        <taxon>Actinomycetota</taxon>
        <taxon>Coriobacteriia</taxon>
        <taxon>Coriobacteriales</taxon>
        <taxon>Coriobacteriaceae</taxon>
        <taxon>Collinsella</taxon>
    </lineage>
</organism>
<dbReference type="Gene3D" id="3.40.50.2300">
    <property type="match status" value="2"/>
</dbReference>
<dbReference type="Proteomes" id="UP000746751">
    <property type="component" value="Unassembled WGS sequence"/>
</dbReference>
<dbReference type="PANTHER" id="PTHR30146:SF109">
    <property type="entry name" value="HTH-TYPE TRANSCRIPTIONAL REGULATOR GALS"/>
    <property type="match status" value="1"/>
</dbReference>
<dbReference type="InterPro" id="IPR010982">
    <property type="entry name" value="Lambda_DNA-bd_dom_sf"/>
</dbReference>
<reference evidence="6" key="1">
    <citation type="journal article" date="2021" name="PeerJ">
        <title>Extensive microbial diversity within the chicken gut microbiome revealed by metagenomics and culture.</title>
        <authorList>
            <person name="Gilroy R."/>
            <person name="Ravi A."/>
            <person name="Getino M."/>
            <person name="Pursley I."/>
            <person name="Horton D.L."/>
            <person name="Alikhan N.F."/>
            <person name="Baker D."/>
            <person name="Gharbi K."/>
            <person name="Hall N."/>
            <person name="Watson M."/>
            <person name="Adriaenssens E.M."/>
            <person name="Foster-Nyarko E."/>
            <person name="Jarju S."/>
            <person name="Secka A."/>
            <person name="Antonio M."/>
            <person name="Oren A."/>
            <person name="Chaudhuri R.R."/>
            <person name="La Ragione R."/>
            <person name="Hildebrand F."/>
            <person name="Pallen M.J."/>
        </authorList>
    </citation>
    <scope>NUCLEOTIDE SEQUENCE</scope>
    <source>
        <strain evidence="6">ChiGjej2B2-7701</strain>
    </source>
</reference>
<protein>
    <submittedName>
        <fullName evidence="6">LacI family transcriptional regulator</fullName>
    </submittedName>
</protein>
<evidence type="ECO:0000259" key="5">
    <source>
        <dbReference type="PROSITE" id="PS50932"/>
    </source>
</evidence>
<dbReference type="SUPFAM" id="SSF47413">
    <property type="entry name" value="lambda repressor-like DNA-binding domains"/>
    <property type="match status" value="1"/>
</dbReference>
<evidence type="ECO:0000256" key="4">
    <source>
        <dbReference type="SAM" id="MobiDB-lite"/>
    </source>
</evidence>
<dbReference type="PROSITE" id="PS50932">
    <property type="entry name" value="HTH_LACI_2"/>
    <property type="match status" value="1"/>
</dbReference>
<evidence type="ECO:0000256" key="3">
    <source>
        <dbReference type="ARBA" id="ARBA00023163"/>
    </source>
</evidence>
<name>A0A921ITF6_9ACTN</name>
<keyword evidence="3" id="KW-0804">Transcription</keyword>
<dbReference type="Pfam" id="PF13377">
    <property type="entry name" value="Peripla_BP_3"/>
    <property type="match status" value="1"/>
</dbReference>
<dbReference type="PROSITE" id="PS00356">
    <property type="entry name" value="HTH_LACI_1"/>
    <property type="match status" value="1"/>
</dbReference>
<gene>
    <name evidence="6" type="ORF">K8U80_10125</name>
</gene>
<evidence type="ECO:0000256" key="2">
    <source>
        <dbReference type="ARBA" id="ARBA00023125"/>
    </source>
</evidence>
<sequence length="345" mass="37450">MEAGAPPVYPERSKRKATLSDVARAANVSLSTASKALRNQERISPETRERVRKAAKDLSYTPNSFAQSLVSGRSHTIGIITQDLQGRFCTPALIGAERILGEEKTSIMLVNAHGRPDLERTHIRALLSHNIEGIIAINPETNPRPPLDFELNIPTVYAYAPSLNPDDCSITCDNVDAGRLVARHLVEDAHRTRIAFIGGVESFVASTDRLEGAQAELAEHGLSIVSPIRFGTWTEAWGREATLDLLDSGISFDAVICQNDQIARGCIHVLMQRGLRVPQDVAVTGHDDWDIICVDAPVPITSVSNEVEVIGAKAAMMLVDAINGEPHHGTTYVPCKLYPRASTIG</sequence>
<feature type="domain" description="HTH lacI-type" evidence="5">
    <location>
        <begin position="17"/>
        <end position="71"/>
    </location>
</feature>
<dbReference type="InterPro" id="IPR000843">
    <property type="entry name" value="HTH_LacI"/>
</dbReference>
<keyword evidence="2" id="KW-0238">DNA-binding</keyword>
<dbReference type="GO" id="GO:0000976">
    <property type="term" value="F:transcription cis-regulatory region binding"/>
    <property type="evidence" value="ECO:0007669"/>
    <property type="project" value="TreeGrafter"/>
</dbReference>
<accession>A0A921ITF6</accession>
<dbReference type="EMBL" id="DYVF01000059">
    <property type="protein sequence ID" value="HJG31732.1"/>
    <property type="molecule type" value="Genomic_DNA"/>
</dbReference>
<dbReference type="CDD" id="cd06288">
    <property type="entry name" value="PBP1_sucrose_transcription_regulator"/>
    <property type="match status" value="1"/>
</dbReference>
<dbReference type="InterPro" id="IPR028082">
    <property type="entry name" value="Peripla_BP_I"/>
</dbReference>
<dbReference type="InterPro" id="IPR046335">
    <property type="entry name" value="LacI/GalR-like_sensor"/>
</dbReference>
<feature type="region of interest" description="Disordered" evidence="4">
    <location>
        <begin position="1"/>
        <end position="21"/>
    </location>
</feature>
<evidence type="ECO:0000313" key="6">
    <source>
        <dbReference type="EMBL" id="HJG31732.1"/>
    </source>
</evidence>
<comment type="caution">
    <text evidence="6">The sequence shown here is derived from an EMBL/GenBank/DDBJ whole genome shotgun (WGS) entry which is preliminary data.</text>
</comment>